<evidence type="ECO:0000313" key="2">
    <source>
        <dbReference type="EMBL" id="ETN71945.1"/>
    </source>
</evidence>
<dbReference type="OrthoDB" id="5805115at2759"/>
<evidence type="ECO:0008006" key="4">
    <source>
        <dbReference type="Google" id="ProtNLM"/>
    </source>
</evidence>
<gene>
    <name evidence="2" type="ORF">NECAME_14049</name>
</gene>
<dbReference type="OMA" id="RDAMLIC"/>
<name>W2SQN9_NECAM</name>
<protein>
    <recommendedName>
        <fullName evidence="4">Amiloride-sensitive sodium channel</fullName>
    </recommendedName>
</protein>
<dbReference type="AlphaFoldDB" id="W2SQN9"/>
<keyword evidence="1" id="KW-1133">Transmembrane helix</keyword>
<keyword evidence="1" id="KW-0812">Transmembrane</keyword>
<keyword evidence="1" id="KW-0472">Membrane</keyword>
<feature type="transmembrane region" description="Helical" evidence="1">
    <location>
        <begin position="16"/>
        <end position="38"/>
    </location>
</feature>
<proteinExistence type="predicted"/>
<evidence type="ECO:0000256" key="1">
    <source>
        <dbReference type="SAM" id="Phobius"/>
    </source>
</evidence>
<reference evidence="3" key="1">
    <citation type="journal article" date="2014" name="Nat. Genet.">
        <title>Genome of the human hookworm Necator americanus.</title>
        <authorList>
            <person name="Tang Y.T."/>
            <person name="Gao X."/>
            <person name="Rosa B.A."/>
            <person name="Abubucker S."/>
            <person name="Hallsworth-Pepin K."/>
            <person name="Martin J."/>
            <person name="Tyagi R."/>
            <person name="Heizer E."/>
            <person name="Zhang X."/>
            <person name="Bhonagiri-Palsikar V."/>
            <person name="Minx P."/>
            <person name="Warren W.C."/>
            <person name="Wang Q."/>
            <person name="Zhan B."/>
            <person name="Hotez P.J."/>
            <person name="Sternberg P.W."/>
            <person name="Dougall A."/>
            <person name="Gaze S.T."/>
            <person name="Mulvenna J."/>
            <person name="Sotillo J."/>
            <person name="Ranganathan S."/>
            <person name="Rabelo E.M."/>
            <person name="Wilson R.K."/>
            <person name="Felgner P.L."/>
            <person name="Bethony J."/>
            <person name="Hawdon J.M."/>
            <person name="Gasser R.B."/>
            <person name="Loukas A."/>
            <person name="Mitreva M."/>
        </authorList>
    </citation>
    <scope>NUCLEOTIDE SEQUENCE [LARGE SCALE GENOMIC DNA]</scope>
</reference>
<accession>W2SQN9</accession>
<dbReference type="EMBL" id="KI666244">
    <property type="protein sequence ID" value="ETN71945.1"/>
    <property type="molecule type" value="Genomic_DNA"/>
</dbReference>
<dbReference type="GeneID" id="25354076"/>
<dbReference type="Proteomes" id="UP000053676">
    <property type="component" value="Unassembled WGS sequence"/>
</dbReference>
<keyword evidence="3" id="KW-1185">Reference proteome</keyword>
<dbReference type="CTD" id="25354076"/>
<sequence>MFTFSIKQLGTTAKSYYVVMISLTAFFVILRAGCAFLFNSQTDIAHCYELDLENCFREAFLAAIHPPIRGRRAQSVHHSGNITVLDKRKADPTNLLLCHDVRRFSLCFHYPGCSEHVAAAIASVQYHMVFGKKLPLHIFLAYKGYGRQMCEQTCSRDAMLICRRAMTEDEQQQEQNYIMEATTIAQSFGFGNEETCDNFRRSLAKLVRFRNEFCGDLSRCTCAEARWEAPTIRCTFDCDRMWREDAFQVDSAHHVGYFAMVLLFRITMG</sequence>
<evidence type="ECO:0000313" key="3">
    <source>
        <dbReference type="Proteomes" id="UP000053676"/>
    </source>
</evidence>
<dbReference type="KEGG" id="nai:NECAME_14049"/>
<organism evidence="2 3">
    <name type="scientific">Necator americanus</name>
    <name type="common">Human hookworm</name>
    <dbReference type="NCBI Taxonomy" id="51031"/>
    <lineage>
        <taxon>Eukaryota</taxon>
        <taxon>Metazoa</taxon>
        <taxon>Ecdysozoa</taxon>
        <taxon>Nematoda</taxon>
        <taxon>Chromadorea</taxon>
        <taxon>Rhabditida</taxon>
        <taxon>Rhabditina</taxon>
        <taxon>Rhabditomorpha</taxon>
        <taxon>Strongyloidea</taxon>
        <taxon>Ancylostomatidae</taxon>
        <taxon>Bunostominae</taxon>
        <taxon>Necator</taxon>
    </lineage>
</organism>